<organism evidence="1 2">
    <name type="scientific">Elysia marginata</name>
    <dbReference type="NCBI Taxonomy" id="1093978"/>
    <lineage>
        <taxon>Eukaryota</taxon>
        <taxon>Metazoa</taxon>
        <taxon>Spiralia</taxon>
        <taxon>Lophotrochozoa</taxon>
        <taxon>Mollusca</taxon>
        <taxon>Gastropoda</taxon>
        <taxon>Heterobranchia</taxon>
        <taxon>Euthyneura</taxon>
        <taxon>Panpulmonata</taxon>
        <taxon>Sacoglossa</taxon>
        <taxon>Placobranchoidea</taxon>
        <taxon>Plakobranchidae</taxon>
        <taxon>Elysia</taxon>
    </lineage>
</organism>
<dbReference type="EMBL" id="BMAT01013472">
    <property type="protein sequence ID" value="GFS13793.1"/>
    <property type="molecule type" value="Genomic_DNA"/>
</dbReference>
<name>A0AAV4IWI6_9GAST</name>
<comment type="caution">
    <text evidence="1">The sequence shown here is derived from an EMBL/GenBank/DDBJ whole genome shotgun (WGS) entry which is preliminary data.</text>
</comment>
<evidence type="ECO:0000313" key="2">
    <source>
        <dbReference type="Proteomes" id="UP000762676"/>
    </source>
</evidence>
<protein>
    <submittedName>
        <fullName evidence="1">Uncharacterized protein</fullName>
    </submittedName>
</protein>
<evidence type="ECO:0000313" key="1">
    <source>
        <dbReference type="EMBL" id="GFS13793.1"/>
    </source>
</evidence>
<keyword evidence="2" id="KW-1185">Reference proteome</keyword>
<reference evidence="1 2" key="1">
    <citation type="journal article" date="2021" name="Elife">
        <title>Chloroplast acquisition without the gene transfer in kleptoplastic sea slugs, Plakobranchus ocellatus.</title>
        <authorList>
            <person name="Maeda T."/>
            <person name="Takahashi S."/>
            <person name="Yoshida T."/>
            <person name="Shimamura S."/>
            <person name="Takaki Y."/>
            <person name="Nagai Y."/>
            <person name="Toyoda A."/>
            <person name="Suzuki Y."/>
            <person name="Arimoto A."/>
            <person name="Ishii H."/>
            <person name="Satoh N."/>
            <person name="Nishiyama T."/>
            <person name="Hasebe M."/>
            <person name="Maruyama T."/>
            <person name="Minagawa J."/>
            <person name="Obokata J."/>
            <person name="Shigenobu S."/>
        </authorList>
    </citation>
    <scope>NUCLEOTIDE SEQUENCE [LARGE SCALE GENOMIC DNA]</scope>
</reference>
<proteinExistence type="predicted"/>
<dbReference type="Proteomes" id="UP000762676">
    <property type="component" value="Unassembled WGS sequence"/>
</dbReference>
<gene>
    <name evidence="1" type="ORF">ElyMa_006730800</name>
</gene>
<dbReference type="AlphaFoldDB" id="A0AAV4IWI6"/>
<accession>A0AAV4IWI6</accession>
<sequence length="94" mass="10276">MAIMETKSPISTPQRDAFVLANISKSNPNKDVYLALVSTQPAVDNSTNTTTAQRDESLARLEVSRDGLDLDIPINTVLCIKGALMSVIIFFKLH</sequence>